<dbReference type="EMBL" id="CAIX01000125">
    <property type="protein sequence ID" value="CCI46390.1"/>
    <property type="molecule type" value="Genomic_DNA"/>
</dbReference>
<organism evidence="1 2">
    <name type="scientific">Albugo candida</name>
    <dbReference type="NCBI Taxonomy" id="65357"/>
    <lineage>
        <taxon>Eukaryota</taxon>
        <taxon>Sar</taxon>
        <taxon>Stramenopiles</taxon>
        <taxon>Oomycota</taxon>
        <taxon>Peronosporomycetes</taxon>
        <taxon>Albuginales</taxon>
        <taxon>Albuginaceae</taxon>
        <taxon>Albugo</taxon>
    </lineage>
</organism>
<sequence>MAKVSSQPPMCLPFKNTFGTVRCPVSSIKISWIFPPSSVVKRVRNYEIDRVCVPRSSSSIVSYWIPTVLNNSFTWAANGQYVFEKTRFDFGSKIRSCRI</sequence>
<dbReference type="AlphaFoldDB" id="A0A024GI25"/>
<accession>A0A024GI25</accession>
<reference evidence="1 2" key="1">
    <citation type="submission" date="2012-05" db="EMBL/GenBank/DDBJ databases">
        <title>Recombination and specialization in a pathogen metapopulation.</title>
        <authorList>
            <person name="Gardiner A."/>
            <person name="Kemen E."/>
            <person name="Schultz-Larsen T."/>
            <person name="MacLean D."/>
            <person name="Van Oosterhout C."/>
            <person name="Jones J.D.G."/>
        </authorList>
    </citation>
    <scope>NUCLEOTIDE SEQUENCE [LARGE SCALE GENOMIC DNA]</scope>
    <source>
        <strain evidence="1 2">Ac Nc2</strain>
    </source>
</reference>
<protein>
    <submittedName>
        <fullName evidence="1">Uncharacterized protein</fullName>
    </submittedName>
</protein>
<dbReference type="InParanoid" id="A0A024GI25"/>
<keyword evidence="2" id="KW-1185">Reference proteome</keyword>
<name>A0A024GI25_9STRA</name>
<evidence type="ECO:0000313" key="2">
    <source>
        <dbReference type="Proteomes" id="UP000053237"/>
    </source>
</evidence>
<comment type="caution">
    <text evidence="1">The sequence shown here is derived from an EMBL/GenBank/DDBJ whole genome shotgun (WGS) entry which is preliminary data.</text>
</comment>
<evidence type="ECO:0000313" key="1">
    <source>
        <dbReference type="EMBL" id="CCI46390.1"/>
    </source>
</evidence>
<proteinExistence type="predicted"/>
<gene>
    <name evidence="1" type="ORF">BN9_073190</name>
</gene>
<dbReference type="Proteomes" id="UP000053237">
    <property type="component" value="Unassembled WGS sequence"/>
</dbReference>